<proteinExistence type="predicted"/>
<evidence type="ECO:0000313" key="2">
    <source>
        <dbReference type="EMBL" id="WWD16099.1"/>
    </source>
</evidence>
<dbReference type="EMBL" id="CP144051">
    <property type="protein sequence ID" value="WWD16099.1"/>
    <property type="molecule type" value="Genomic_DNA"/>
</dbReference>
<name>A0AAJ8LE04_9TREE</name>
<keyword evidence="3" id="KW-1185">Reference proteome</keyword>
<organism evidence="2 3">
    <name type="scientific">Kwoniella shandongensis</name>
    <dbReference type="NCBI Taxonomy" id="1734106"/>
    <lineage>
        <taxon>Eukaryota</taxon>
        <taxon>Fungi</taxon>
        <taxon>Dikarya</taxon>
        <taxon>Basidiomycota</taxon>
        <taxon>Agaricomycotina</taxon>
        <taxon>Tremellomycetes</taxon>
        <taxon>Tremellales</taxon>
        <taxon>Cryptococcaceae</taxon>
        <taxon>Kwoniella</taxon>
    </lineage>
</organism>
<feature type="compositionally biased region" description="Polar residues" evidence="1">
    <location>
        <begin position="72"/>
        <end position="81"/>
    </location>
</feature>
<reference evidence="2" key="1">
    <citation type="submission" date="2017-08" db="EMBL/GenBank/DDBJ databases">
        <authorList>
            <person name="Cuomo C."/>
            <person name="Billmyre B."/>
            <person name="Heitman J."/>
        </authorList>
    </citation>
    <scope>NUCLEOTIDE SEQUENCE</scope>
    <source>
        <strain evidence="2">CBS 12478</strain>
    </source>
</reference>
<protein>
    <submittedName>
        <fullName evidence="2">Uncharacterized protein</fullName>
    </submittedName>
</protein>
<dbReference type="Proteomes" id="UP000322225">
    <property type="component" value="Chromosome 1"/>
</dbReference>
<dbReference type="AlphaFoldDB" id="A0AAJ8LE04"/>
<sequence>MEYVSGSRPRYYGSSRTARYPSPDRPSYPRSRRRDQEPPLSRDDDDAYYSSQDQNPFKPQTRPGRRVLTPPGSRTHTNDSSVHYHGHRIFESTEPDLPMTARSPPRFHSGSSDSYPLDDPEAPIGTSPVTPQEASPADGSASRPASISFEYITPPPSYQSPSPSTDGDYPSRNPGDDTKHDPYAGFPNFRYITQSHIPLPPSHMPPRSNPDNKTVSAEPGLRDQMPIQNGQTLFMTFNLLRIRLGVWVHDLPLAEKS</sequence>
<evidence type="ECO:0000256" key="1">
    <source>
        <dbReference type="SAM" id="MobiDB-lite"/>
    </source>
</evidence>
<gene>
    <name evidence="2" type="ORF">CI109_100524</name>
</gene>
<evidence type="ECO:0000313" key="3">
    <source>
        <dbReference type="Proteomes" id="UP000322225"/>
    </source>
</evidence>
<dbReference type="GeneID" id="43588853"/>
<accession>A0AAJ8LE04</accession>
<dbReference type="RefSeq" id="XP_065822879.1">
    <property type="nucleotide sequence ID" value="XM_065966807.1"/>
</dbReference>
<feature type="region of interest" description="Disordered" evidence="1">
    <location>
        <begin position="1"/>
        <end position="224"/>
    </location>
</feature>
<feature type="compositionally biased region" description="Pro residues" evidence="1">
    <location>
        <begin position="198"/>
        <end position="208"/>
    </location>
</feature>
<dbReference type="KEGG" id="ksn:43588853"/>
<reference evidence="2" key="2">
    <citation type="submission" date="2024-01" db="EMBL/GenBank/DDBJ databases">
        <title>Comparative genomics of Cryptococcus and Kwoniella reveals pathogenesis evolution and contrasting modes of karyotype evolution via chromosome fusion or intercentromeric recombination.</title>
        <authorList>
            <person name="Coelho M.A."/>
            <person name="David-Palma M."/>
            <person name="Shea T."/>
            <person name="Bowers K."/>
            <person name="McGinley-Smith S."/>
            <person name="Mohammad A.W."/>
            <person name="Gnirke A."/>
            <person name="Yurkov A.M."/>
            <person name="Nowrousian M."/>
            <person name="Sun S."/>
            <person name="Cuomo C.A."/>
            <person name="Heitman J."/>
        </authorList>
    </citation>
    <scope>NUCLEOTIDE SEQUENCE</scope>
    <source>
        <strain evidence="2">CBS 12478</strain>
    </source>
</reference>
<feature type="compositionally biased region" description="Low complexity" evidence="1">
    <location>
        <begin position="1"/>
        <end position="21"/>
    </location>
</feature>